<keyword evidence="2 5" id="KW-0547">Nucleotide-binding</keyword>
<dbReference type="GO" id="GO:0004674">
    <property type="term" value="F:protein serine/threonine kinase activity"/>
    <property type="evidence" value="ECO:0007669"/>
    <property type="project" value="UniProtKB-KW"/>
</dbReference>
<sequence>MDRKLQHTSMVPIDLTYKKLEEITNNFSEDHKVGSGGYGLVYKGVLDSGTEIAIKKLHQMVGLDDVQFKKEFNNLMKLQHKNIIKLVGYCYEIRHKYVKVHGEHVLARMEERALCFEYLQRGSLDKHLSDESCGLDWHTRYKIIKGICEGLDYLHNGSKDHIYHLDLKPANILLDENIMPKISDFGLSRLFGTTQTHTTKNFIGTPGYMPPEYIDKRQISKKFDVFSLGVLIIQIMAGPLGHSKSAEMLPQKFIEHVQEQWKKTLQATSGDTTLQEADSLAVKTCIEIALRCVEADRVKRPTIREIIDKLNEIETVRKSLIGQRSECNLLERRLAIDPLELRFPFEVDRDVSCVLQLTNRSGDFVAFTAQANQSKYWTVPERGIMPPWSKRYVIATLKAQVNMPDSMQCNDLLHVQSTRVTDDDGDSATVDGLAEDFEKKMMVGNADEAWLPIVYVALPPPRSP</sequence>
<evidence type="ECO:0008006" key="11">
    <source>
        <dbReference type="Google" id="ProtNLM"/>
    </source>
</evidence>
<reference evidence="10" key="1">
    <citation type="submission" date="2024-06" db="EMBL/GenBank/DDBJ databases">
        <authorList>
            <person name="Ryan C."/>
        </authorList>
    </citation>
    <scope>NUCLEOTIDE SEQUENCE [LARGE SCALE GENOMIC DNA]</scope>
</reference>
<feature type="domain" description="Protein kinase" evidence="7">
    <location>
        <begin position="27"/>
        <end position="316"/>
    </location>
</feature>
<dbReference type="InterPro" id="IPR000535">
    <property type="entry name" value="MSP_dom"/>
</dbReference>
<evidence type="ECO:0000256" key="5">
    <source>
        <dbReference type="PROSITE-ProRule" id="PRU10141"/>
    </source>
</evidence>
<evidence type="ECO:0000256" key="4">
    <source>
        <dbReference type="ARBA" id="ARBA00022840"/>
    </source>
</evidence>
<name>A0ABC9ANP8_9POAL</name>
<dbReference type="PROSITE" id="PS00107">
    <property type="entry name" value="PROTEIN_KINASE_ATP"/>
    <property type="match status" value="1"/>
</dbReference>
<evidence type="ECO:0000256" key="1">
    <source>
        <dbReference type="ARBA" id="ARBA00022679"/>
    </source>
</evidence>
<dbReference type="PANTHER" id="PTHR45707">
    <property type="entry name" value="C2 CALCIUM/LIPID-BINDING PLANT PHOSPHORIBOSYLTRANSFERASE FAMILY PROTEIN"/>
    <property type="match status" value="1"/>
</dbReference>
<dbReference type="GO" id="GO:0005524">
    <property type="term" value="F:ATP binding"/>
    <property type="evidence" value="ECO:0007669"/>
    <property type="project" value="UniProtKB-UniRule"/>
</dbReference>
<dbReference type="Pfam" id="PF00069">
    <property type="entry name" value="Pkinase"/>
    <property type="match status" value="1"/>
</dbReference>
<dbReference type="InterPro" id="IPR000719">
    <property type="entry name" value="Prot_kinase_dom"/>
</dbReference>
<dbReference type="InterPro" id="IPR013783">
    <property type="entry name" value="Ig-like_fold"/>
</dbReference>
<feature type="binding site" evidence="5">
    <location>
        <position position="56"/>
    </location>
    <ligand>
        <name>ATP</name>
        <dbReference type="ChEBI" id="CHEBI:30616"/>
    </ligand>
</feature>
<organism evidence="9 10">
    <name type="scientific">Urochloa decumbens</name>
    <dbReference type="NCBI Taxonomy" id="240449"/>
    <lineage>
        <taxon>Eukaryota</taxon>
        <taxon>Viridiplantae</taxon>
        <taxon>Streptophyta</taxon>
        <taxon>Embryophyta</taxon>
        <taxon>Tracheophyta</taxon>
        <taxon>Spermatophyta</taxon>
        <taxon>Magnoliopsida</taxon>
        <taxon>Liliopsida</taxon>
        <taxon>Poales</taxon>
        <taxon>Poaceae</taxon>
        <taxon>PACMAD clade</taxon>
        <taxon>Panicoideae</taxon>
        <taxon>Panicodae</taxon>
        <taxon>Paniceae</taxon>
        <taxon>Melinidinae</taxon>
        <taxon>Urochloa</taxon>
    </lineage>
</organism>
<dbReference type="SMART" id="SM00220">
    <property type="entry name" value="S_TKc"/>
    <property type="match status" value="1"/>
</dbReference>
<dbReference type="InterPro" id="IPR017441">
    <property type="entry name" value="Protein_kinase_ATP_BS"/>
</dbReference>
<keyword evidence="10" id="KW-1185">Reference proteome</keyword>
<dbReference type="PANTHER" id="PTHR45707:SF56">
    <property type="entry name" value="OS11G0608700 PROTEIN"/>
    <property type="match status" value="1"/>
</dbReference>
<dbReference type="AlphaFoldDB" id="A0ABC9ANP8"/>
<keyword evidence="4 5" id="KW-0067">ATP-binding</keyword>
<evidence type="ECO:0000259" key="7">
    <source>
        <dbReference type="PROSITE" id="PS50011"/>
    </source>
</evidence>
<evidence type="ECO:0000256" key="3">
    <source>
        <dbReference type="ARBA" id="ARBA00022777"/>
    </source>
</evidence>
<dbReference type="SUPFAM" id="SSF49354">
    <property type="entry name" value="PapD-like"/>
    <property type="match status" value="1"/>
</dbReference>
<dbReference type="Gene3D" id="3.30.200.20">
    <property type="entry name" value="Phosphorylase Kinase, domain 1"/>
    <property type="match status" value="1"/>
</dbReference>
<dbReference type="SUPFAM" id="SSF56112">
    <property type="entry name" value="Protein kinase-like (PK-like)"/>
    <property type="match status" value="1"/>
</dbReference>
<comment type="similarity">
    <text evidence="6">Belongs to the protein kinase superfamily.</text>
</comment>
<keyword evidence="3" id="KW-0418">Kinase</keyword>
<proteinExistence type="inferred from homology"/>
<dbReference type="EMBL" id="OZ075131">
    <property type="protein sequence ID" value="CAL4979925.1"/>
    <property type="molecule type" value="Genomic_DNA"/>
</dbReference>
<dbReference type="PROSITE" id="PS50202">
    <property type="entry name" value="MSP"/>
    <property type="match status" value="1"/>
</dbReference>
<dbReference type="Proteomes" id="UP001497457">
    <property type="component" value="Chromosome 21rd"/>
</dbReference>
<evidence type="ECO:0000313" key="10">
    <source>
        <dbReference type="Proteomes" id="UP001497457"/>
    </source>
</evidence>
<dbReference type="PROSITE" id="PS00108">
    <property type="entry name" value="PROTEIN_KINASE_ST"/>
    <property type="match status" value="1"/>
</dbReference>
<dbReference type="Pfam" id="PF00635">
    <property type="entry name" value="Motile_Sperm"/>
    <property type="match status" value="1"/>
</dbReference>
<keyword evidence="1" id="KW-0808">Transferase</keyword>
<dbReference type="Gene3D" id="1.10.510.10">
    <property type="entry name" value="Transferase(Phosphotransferase) domain 1"/>
    <property type="match status" value="1"/>
</dbReference>
<dbReference type="FunFam" id="3.30.200.20:FF:000465">
    <property type="entry name" value="Cysteine-rich receptor-like protein kinase 6"/>
    <property type="match status" value="1"/>
</dbReference>
<keyword evidence="6" id="KW-0723">Serine/threonine-protein kinase</keyword>
<dbReference type="InterPro" id="IPR011009">
    <property type="entry name" value="Kinase-like_dom_sf"/>
</dbReference>
<dbReference type="PROSITE" id="PS50011">
    <property type="entry name" value="PROTEIN_KINASE_DOM"/>
    <property type="match status" value="1"/>
</dbReference>
<protein>
    <recommendedName>
        <fullName evidence="11">Protein kinase domain-containing protein</fullName>
    </recommendedName>
</protein>
<dbReference type="Gene3D" id="2.60.40.10">
    <property type="entry name" value="Immunoglobulins"/>
    <property type="match status" value="1"/>
</dbReference>
<accession>A0ABC9ANP8</accession>
<feature type="domain" description="MSP" evidence="8">
    <location>
        <begin position="333"/>
        <end position="456"/>
    </location>
</feature>
<evidence type="ECO:0000259" key="8">
    <source>
        <dbReference type="PROSITE" id="PS50202"/>
    </source>
</evidence>
<dbReference type="FunFam" id="1.10.510.10:FF:000625">
    <property type="entry name" value="Cysteine-rich receptor-like protein kinase 6"/>
    <property type="match status" value="1"/>
</dbReference>
<dbReference type="InterPro" id="IPR008962">
    <property type="entry name" value="PapD-like_sf"/>
</dbReference>
<dbReference type="InterPro" id="IPR008271">
    <property type="entry name" value="Ser/Thr_kinase_AS"/>
</dbReference>
<gene>
    <name evidence="9" type="ORF">URODEC1_LOCUS55432</name>
</gene>
<reference evidence="9 10" key="2">
    <citation type="submission" date="2024-10" db="EMBL/GenBank/DDBJ databases">
        <authorList>
            <person name="Ryan C."/>
        </authorList>
    </citation>
    <scope>NUCLEOTIDE SEQUENCE [LARGE SCALE GENOMIC DNA]</scope>
</reference>
<evidence type="ECO:0000256" key="6">
    <source>
        <dbReference type="RuleBase" id="RU000304"/>
    </source>
</evidence>
<evidence type="ECO:0000256" key="2">
    <source>
        <dbReference type="ARBA" id="ARBA00022741"/>
    </source>
</evidence>
<evidence type="ECO:0000313" key="9">
    <source>
        <dbReference type="EMBL" id="CAL4979925.1"/>
    </source>
</evidence>